<proteinExistence type="predicted"/>
<feature type="compositionally biased region" description="Basic residues" evidence="1">
    <location>
        <begin position="34"/>
        <end position="43"/>
    </location>
</feature>
<name>A0AAQ3TR72_PASNO</name>
<reference evidence="2 3" key="1">
    <citation type="submission" date="2024-02" db="EMBL/GenBank/DDBJ databases">
        <title>High-quality chromosome-scale genome assembly of Pensacola bahiagrass (Paspalum notatum Flugge var. saurae).</title>
        <authorList>
            <person name="Vega J.M."/>
            <person name="Podio M."/>
            <person name="Orjuela J."/>
            <person name="Siena L.A."/>
            <person name="Pessino S.C."/>
            <person name="Combes M.C."/>
            <person name="Mariac C."/>
            <person name="Albertini E."/>
            <person name="Pupilli F."/>
            <person name="Ortiz J.P.A."/>
            <person name="Leblanc O."/>
        </authorList>
    </citation>
    <scope>NUCLEOTIDE SEQUENCE [LARGE SCALE GENOMIC DNA]</scope>
    <source>
        <strain evidence="2">R1</strain>
        <tissue evidence="2">Leaf</tissue>
    </source>
</reference>
<evidence type="ECO:0000313" key="2">
    <source>
        <dbReference type="EMBL" id="WVZ78180.1"/>
    </source>
</evidence>
<feature type="region of interest" description="Disordered" evidence="1">
    <location>
        <begin position="30"/>
        <end position="115"/>
    </location>
</feature>
<accession>A0AAQ3TR72</accession>
<dbReference type="Proteomes" id="UP001341281">
    <property type="component" value="Chromosome 05"/>
</dbReference>
<dbReference type="AlphaFoldDB" id="A0AAQ3TR72"/>
<keyword evidence="3" id="KW-1185">Reference proteome</keyword>
<protein>
    <submittedName>
        <fullName evidence="2">Uncharacterized protein</fullName>
    </submittedName>
</protein>
<feature type="compositionally biased region" description="Basic residues" evidence="1">
    <location>
        <begin position="170"/>
        <end position="180"/>
    </location>
</feature>
<evidence type="ECO:0000256" key="1">
    <source>
        <dbReference type="SAM" id="MobiDB-lite"/>
    </source>
</evidence>
<evidence type="ECO:0000313" key="3">
    <source>
        <dbReference type="Proteomes" id="UP001341281"/>
    </source>
</evidence>
<dbReference type="EMBL" id="CP144749">
    <property type="protein sequence ID" value="WVZ78180.1"/>
    <property type="molecule type" value="Genomic_DNA"/>
</dbReference>
<sequence length="200" mass="20293">MAVDAWAEMGITTMVVDAWAGMSTAAMAGARASRSGRHGRRRGAGQWPSVEDGARVGRRGRKPSASEQEPRAAGVDPSTSASEEVWRTAAALGGGEGSAVTRAGAGRGGASSGSEEEIWRAALGWVAGKEASAPVLEQEARAVARSSVGETRRREVGPAPSGDTAAQAARVRRRGPRRQGGRPGGNRGALAQGGEVPGSG</sequence>
<feature type="region of interest" description="Disordered" evidence="1">
    <location>
        <begin position="143"/>
        <end position="200"/>
    </location>
</feature>
<organism evidence="2 3">
    <name type="scientific">Paspalum notatum var. saurae</name>
    <dbReference type="NCBI Taxonomy" id="547442"/>
    <lineage>
        <taxon>Eukaryota</taxon>
        <taxon>Viridiplantae</taxon>
        <taxon>Streptophyta</taxon>
        <taxon>Embryophyta</taxon>
        <taxon>Tracheophyta</taxon>
        <taxon>Spermatophyta</taxon>
        <taxon>Magnoliopsida</taxon>
        <taxon>Liliopsida</taxon>
        <taxon>Poales</taxon>
        <taxon>Poaceae</taxon>
        <taxon>PACMAD clade</taxon>
        <taxon>Panicoideae</taxon>
        <taxon>Andropogonodae</taxon>
        <taxon>Paspaleae</taxon>
        <taxon>Paspalinae</taxon>
        <taxon>Paspalum</taxon>
    </lineage>
</organism>
<gene>
    <name evidence="2" type="ORF">U9M48_025932</name>
</gene>